<gene>
    <name evidence="4 5" type="primary">mshB</name>
    <name evidence="5" type="ORF">VSQ78_17245</name>
</gene>
<dbReference type="NCBIfam" id="TIGR03445">
    <property type="entry name" value="mycothiol_MshB"/>
    <property type="match status" value="1"/>
</dbReference>
<evidence type="ECO:0000313" key="6">
    <source>
        <dbReference type="Proteomes" id="UP001585053"/>
    </source>
</evidence>
<dbReference type="Proteomes" id="UP001585053">
    <property type="component" value="Unassembled WGS sequence"/>
</dbReference>
<dbReference type="GO" id="GO:0035595">
    <property type="term" value="F:N-acetylglucosaminylinositol deacetylase activity"/>
    <property type="evidence" value="ECO:0007669"/>
    <property type="project" value="UniProtKB-EC"/>
</dbReference>
<organism evidence="5 6">
    <name type="scientific">Nocardiopsis alba</name>
    <dbReference type="NCBI Taxonomy" id="53437"/>
    <lineage>
        <taxon>Bacteria</taxon>
        <taxon>Bacillati</taxon>
        <taxon>Actinomycetota</taxon>
        <taxon>Actinomycetes</taxon>
        <taxon>Streptosporangiales</taxon>
        <taxon>Nocardiopsidaceae</taxon>
        <taxon>Nocardiopsis</taxon>
    </lineage>
</organism>
<dbReference type="RefSeq" id="WP_187294529.1">
    <property type="nucleotide sequence ID" value="NZ_JAYMRS010000006.1"/>
</dbReference>
<feature type="binding site" evidence="4">
    <location>
        <position position="147"/>
    </location>
    <ligand>
        <name>Zn(2+)</name>
        <dbReference type="ChEBI" id="CHEBI:29105"/>
    </ligand>
</feature>
<dbReference type="InterPro" id="IPR017810">
    <property type="entry name" value="Mycothiol_biosynthesis_MshB"/>
</dbReference>
<evidence type="ECO:0000256" key="3">
    <source>
        <dbReference type="ARBA" id="ARBA00022833"/>
    </source>
</evidence>
<accession>A0ABV5DY03</accession>
<dbReference type="PANTHER" id="PTHR12993:SF26">
    <property type="entry name" value="1D-MYO-INOSITOL 2-ACETAMIDO-2-DEOXY-ALPHA-D-GLUCOPYRANOSIDE DEACETYLASE"/>
    <property type="match status" value="1"/>
</dbReference>
<dbReference type="EC" id="3.5.1.103" evidence="4"/>
<dbReference type="SUPFAM" id="SSF102588">
    <property type="entry name" value="LmbE-like"/>
    <property type="match status" value="1"/>
</dbReference>
<comment type="cofactor">
    <cofactor evidence="4">
        <name>Zn(2+)</name>
        <dbReference type="ChEBI" id="CHEBI:29105"/>
    </cofactor>
    <text evidence="4">Binds 1 zinc ion per subunit.</text>
</comment>
<evidence type="ECO:0000313" key="5">
    <source>
        <dbReference type="EMBL" id="MFB8769455.1"/>
    </source>
</evidence>
<comment type="caution">
    <text evidence="5">The sequence shown here is derived from an EMBL/GenBank/DDBJ whole genome shotgun (WGS) entry which is preliminary data.</text>
</comment>
<keyword evidence="2 4" id="KW-0378">Hydrolase</keyword>
<reference evidence="5 6" key="1">
    <citation type="submission" date="2024-01" db="EMBL/GenBank/DDBJ databases">
        <title>Genome mining of biosynthetic gene clusters to explore secondary metabolites of Streptomyces sp.</title>
        <authorList>
            <person name="Baig A."/>
            <person name="Ajitkumar Shintre N."/>
            <person name="Kumar H."/>
            <person name="Anbarasu A."/>
            <person name="Ramaiah S."/>
        </authorList>
    </citation>
    <scope>NUCLEOTIDE SEQUENCE [LARGE SCALE GENOMIC DNA]</scope>
    <source>
        <strain evidence="5 6">A01</strain>
    </source>
</reference>
<feature type="binding site" evidence="4">
    <location>
        <position position="15"/>
    </location>
    <ligand>
        <name>Zn(2+)</name>
        <dbReference type="ChEBI" id="CHEBI:29105"/>
    </ligand>
</feature>
<protein>
    <recommendedName>
        <fullName evidence="4">1D-myo-inositol 2-acetamido-2-deoxy-alpha-D-glucopyranoside deacetylase</fullName>
        <shortName evidence="4">GlcNAc-Ins deacetylase</shortName>
        <ecNumber evidence="4">3.5.1.103</ecNumber>
    </recommendedName>
    <alternativeName>
        <fullName evidence="4">N-acetyl-1-D-myo-inositol-2-amino-2-deoxy-alpha-D-glucopyranoside deacetylase</fullName>
    </alternativeName>
</protein>
<evidence type="ECO:0000256" key="4">
    <source>
        <dbReference type="HAMAP-Rule" id="MF_01696"/>
    </source>
</evidence>
<dbReference type="EMBL" id="JAYMRS010000006">
    <property type="protein sequence ID" value="MFB8769455.1"/>
    <property type="molecule type" value="Genomic_DNA"/>
</dbReference>
<proteinExistence type="inferred from homology"/>
<comment type="similarity">
    <text evidence="4">Belongs to the MshB deacetylase family.</text>
</comment>
<dbReference type="Pfam" id="PF02585">
    <property type="entry name" value="PIG-L"/>
    <property type="match status" value="1"/>
</dbReference>
<dbReference type="PANTHER" id="PTHR12993">
    <property type="entry name" value="N-ACETYLGLUCOSAMINYL-PHOSPHATIDYLINOSITOL DE-N-ACETYLASE-RELATED"/>
    <property type="match status" value="1"/>
</dbReference>
<dbReference type="Gene3D" id="3.40.50.10320">
    <property type="entry name" value="LmbE-like"/>
    <property type="match status" value="1"/>
</dbReference>
<keyword evidence="6" id="KW-1185">Reference proteome</keyword>
<dbReference type="InterPro" id="IPR024078">
    <property type="entry name" value="LmbE-like_dom_sf"/>
</dbReference>
<evidence type="ECO:0000256" key="2">
    <source>
        <dbReference type="ARBA" id="ARBA00022801"/>
    </source>
</evidence>
<keyword evidence="1 4" id="KW-0479">Metal-binding</keyword>
<evidence type="ECO:0000256" key="1">
    <source>
        <dbReference type="ARBA" id="ARBA00022723"/>
    </source>
</evidence>
<comment type="catalytic activity">
    <reaction evidence="4">
        <text>1D-myo-inositol 2-acetamido-2-deoxy-alpha-D-glucopyranoside + H2O = 1D-myo-inositol 2-amino-2-deoxy-alpha-D-glucopyranoside + acetate</text>
        <dbReference type="Rhea" id="RHEA:26180"/>
        <dbReference type="ChEBI" id="CHEBI:15377"/>
        <dbReference type="ChEBI" id="CHEBI:30089"/>
        <dbReference type="ChEBI" id="CHEBI:52442"/>
        <dbReference type="ChEBI" id="CHEBI:58886"/>
        <dbReference type="EC" id="3.5.1.103"/>
    </reaction>
</comment>
<sequence>MMDRRLMMVHAHPDDESIVTGATLAKYAAEGVGVTLVTCTLGEEGEVIPPELAHLTSDRDDRLGEYRIGELDKACGALGVRDHRFLGGPGHYRDSGMMGGPTNRHPKAFWGVDVEEPAALLAEIIREVRPHVLVSYDEHGGYGHPDHIQAHRVTRRACAKAGERTLPGAPWKVERLYAIAQPVSRIEASIARLNEEAGPFTPPSRVSDIARGTPDSIVTTRIDATDHWAAKALAMRAHATQITVEGERFALSNDIAQEIDAVEYFTLLMGTPPKPGSDGYETDLFAGL</sequence>
<name>A0ABV5DY03_9ACTN</name>
<keyword evidence="3 4" id="KW-0862">Zinc</keyword>
<dbReference type="InterPro" id="IPR003737">
    <property type="entry name" value="GlcNAc_PI_deacetylase-related"/>
</dbReference>
<feature type="binding site" evidence="4">
    <location>
        <position position="12"/>
    </location>
    <ligand>
        <name>Zn(2+)</name>
        <dbReference type="ChEBI" id="CHEBI:29105"/>
    </ligand>
</feature>
<dbReference type="HAMAP" id="MF_01696">
    <property type="entry name" value="MshB"/>
    <property type="match status" value="1"/>
</dbReference>
<comment type="function">
    <text evidence="4">Catalyzes the deacetylation of 1D-myo-inositol 2-acetamido-2-deoxy-alpha-D-glucopyranoside (GlcNAc-Ins) in the mycothiol biosynthesis pathway.</text>
</comment>